<evidence type="ECO:0000259" key="7">
    <source>
        <dbReference type="PROSITE" id="PS50853"/>
    </source>
</evidence>
<dbReference type="Gene3D" id="2.60.40.10">
    <property type="entry name" value="Immunoglobulins"/>
    <property type="match status" value="8"/>
</dbReference>
<feature type="domain" description="Fibronectin type-III" evidence="7">
    <location>
        <begin position="614"/>
        <end position="713"/>
    </location>
</feature>
<accession>A0A9X0D1H6</accession>
<keyword evidence="8" id="KW-0378">Hydrolase</keyword>
<evidence type="ECO:0000256" key="4">
    <source>
        <dbReference type="SAM" id="Phobius"/>
    </source>
</evidence>
<dbReference type="SMART" id="SM00409">
    <property type="entry name" value="IG"/>
    <property type="match status" value="2"/>
</dbReference>
<gene>
    <name evidence="8" type="primary">CHL1_7</name>
    <name evidence="8" type="ORF">OS493_028091</name>
</gene>
<keyword evidence="4" id="KW-0472">Membrane</keyword>
<dbReference type="Proteomes" id="UP001163046">
    <property type="component" value="Unassembled WGS sequence"/>
</dbReference>
<evidence type="ECO:0000256" key="2">
    <source>
        <dbReference type="ARBA" id="ARBA00022737"/>
    </source>
</evidence>
<feature type="region of interest" description="Disordered" evidence="3">
    <location>
        <begin position="1094"/>
        <end position="1118"/>
    </location>
</feature>
<keyword evidence="8" id="KW-0547">Nucleotide-binding</keyword>
<dbReference type="SUPFAM" id="SSF53300">
    <property type="entry name" value="vWA-like"/>
    <property type="match status" value="1"/>
</dbReference>
<dbReference type="AlphaFoldDB" id="A0A9X0D1H6"/>
<dbReference type="Pfam" id="PF00041">
    <property type="entry name" value="fn3"/>
    <property type="match status" value="3"/>
</dbReference>
<proteinExistence type="predicted"/>
<dbReference type="InterPro" id="IPR003598">
    <property type="entry name" value="Ig_sub2"/>
</dbReference>
<dbReference type="SMART" id="SM00408">
    <property type="entry name" value="IGc2"/>
    <property type="match status" value="2"/>
</dbReference>
<dbReference type="Pfam" id="PF00092">
    <property type="entry name" value="VWA"/>
    <property type="match status" value="1"/>
</dbReference>
<feature type="domain" description="Fibronectin type-III" evidence="7">
    <location>
        <begin position="913"/>
        <end position="1011"/>
    </location>
</feature>
<dbReference type="PROSITE" id="PS50234">
    <property type="entry name" value="VWFA"/>
    <property type="match status" value="1"/>
</dbReference>
<dbReference type="Pfam" id="PF13927">
    <property type="entry name" value="Ig_3"/>
    <property type="match status" value="1"/>
</dbReference>
<dbReference type="GO" id="GO:0005576">
    <property type="term" value="C:extracellular region"/>
    <property type="evidence" value="ECO:0007669"/>
    <property type="project" value="UniProtKB-SubCell"/>
</dbReference>
<keyword evidence="4" id="KW-0812">Transmembrane</keyword>
<reference evidence="8" key="1">
    <citation type="submission" date="2023-01" db="EMBL/GenBank/DDBJ databases">
        <title>Genome assembly of the deep-sea coral Lophelia pertusa.</title>
        <authorList>
            <person name="Herrera S."/>
            <person name="Cordes E."/>
        </authorList>
    </citation>
    <scope>NUCLEOTIDE SEQUENCE</scope>
    <source>
        <strain evidence="8">USNM1676648</strain>
        <tissue evidence="8">Polyp</tissue>
    </source>
</reference>
<dbReference type="InterPro" id="IPR050964">
    <property type="entry name" value="Striated_Muscle_Regulatory"/>
</dbReference>
<dbReference type="InterPro" id="IPR007110">
    <property type="entry name" value="Ig-like_dom"/>
</dbReference>
<dbReference type="InterPro" id="IPR013783">
    <property type="entry name" value="Ig-like_fold"/>
</dbReference>
<evidence type="ECO:0000313" key="9">
    <source>
        <dbReference type="Proteomes" id="UP001163046"/>
    </source>
</evidence>
<dbReference type="InterPro" id="IPR003599">
    <property type="entry name" value="Ig_sub"/>
</dbReference>
<dbReference type="CDD" id="cd00096">
    <property type="entry name" value="Ig"/>
    <property type="match status" value="1"/>
</dbReference>
<dbReference type="PANTHER" id="PTHR13817:SF73">
    <property type="entry name" value="FIBRONECTIN TYPE-III DOMAIN-CONTAINING PROTEIN"/>
    <property type="match status" value="1"/>
</dbReference>
<dbReference type="SMART" id="SM00327">
    <property type="entry name" value="VWA"/>
    <property type="match status" value="1"/>
</dbReference>
<dbReference type="GO" id="GO:0004386">
    <property type="term" value="F:helicase activity"/>
    <property type="evidence" value="ECO:0007669"/>
    <property type="project" value="UniProtKB-KW"/>
</dbReference>
<evidence type="ECO:0000256" key="1">
    <source>
        <dbReference type="ARBA" id="ARBA00004239"/>
    </source>
</evidence>
<feature type="domain" description="Ig-like" evidence="6">
    <location>
        <begin position="301"/>
        <end position="405"/>
    </location>
</feature>
<dbReference type="CDD" id="cd00063">
    <property type="entry name" value="FN3"/>
    <property type="match status" value="6"/>
</dbReference>
<feature type="domain" description="Fibronectin type-III" evidence="7">
    <location>
        <begin position="417"/>
        <end position="513"/>
    </location>
</feature>
<feature type="transmembrane region" description="Helical" evidence="4">
    <location>
        <begin position="1032"/>
        <end position="1052"/>
    </location>
</feature>
<evidence type="ECO:0000256" key="3">
    <source>
        <dbReference type="SAM" id="MobiDB-lite"/>
    </source>
</evidence>
<feature type="domain" description="VWFA" evidence="5">
    <location>
        <begin position="13"/>
        <end position="191"/>
    </location>
</feature>
<dbReference type="Gene3D" id="3.40.50.410">
    <property type="entry name" value="von Willebrand factor, type A domain"/>
    <property type="match status" value="1"/>
</dbReference>
<dbReference type="SUPFAM" id="SSF49265">
    <property type="entry name" value="Fibronectin type III"/>
    <property type="match status" value="4"/>
</dbReference>
<dbReference type="InterPro" id="IPR036179">
    <property type="entry name" value="Ig-like_dom_sf"/>
</dbReference>
<keyword evidence="8" id="KW-0067">ATP-binding</keyword>
<evidence type="ECO:0000259" key="5">
    <source>
        <dbReference type="PROSITE" id="PS50234"/>
    </source>
</evidence>
<protein>
    <submittedName>
        <fullName evidence="8">ATP-dependent DNA helicase chl1</fullName>
    </submittedName>
</protein>
<keyword evidence="2" id="KW-0677">Repeat</keyword>
<dbReference type="InterPro" id="IPR036116">
    <property type="entry name" value="FN3_sf"/>
</dbReference>
<dbReference type="EMBL" id="MU825899">
    <property type="protein sequence ID" value="KAJ7383415.1"/>
    <property type="molecule type" value="Genomic_DNA"/>
</dbReference>
<keyword evidence="4" id="KW-1133">Transmembrane helix</keyword>
<dbReference type="PROSITE" id="PS50835">
    <property type="entry name" value="IG_LIKE"/>
    <property type="match status" value="2"/>
</dbReference>
<dbReference type="CDD" id="cd01450">
    <property type="entry name" value="vWFA_subfamily_ECM"/>
    <property type="match status" value="1"/>
</dbReference>
<dbReference type="PROSITE" id="PS50853">
    <property type="entry name" value="FN3"/>
    <property type="match status" value="5"/>
</dbReference>
<dbReference type="InterPro" id="IPR003961">
    <property type="entry name" value="FN3_dom"/>
</dbReference>
<keyword evidence="9" id="KW-1185">Reference proteome</keyword>
<sequence length="1160" mass="131006">MFSDASQYSDGADIAFILDSTGSIGRVNWSKLKAFVKAVMMELVKNSTKLNAAVVLYSNTASVKLDFSQKFNLQRFISTIDNLPLERGFTRTDKALIITSEYIFTNHTVNQRHNAPKIAILITDGKAGPRKPDFLPVSNANEPLKQKGVRILAVGIGKRIDKQELLEITERKTDLIISKHFSHLSDLVDDMVANIWMAIDNPSIRLDEDVESLFLGRGTVLHCIASGWPLPVVKWLMNGKELRNGDLNQTVSFEEDRKGEQFNLSLHFSEVNTRHAGNFTCEAQNKYHKKERNIQVSITCPPVFNTLTTLPPQAEPSGNATLRCEVYGLDYRQLNLYHWQWKFQEVEIKKNAKYNIFYKHQPPKFCQQSKCLAILQITNVSNADLGQYTCALQFSNTMLAEKTIAFNDVVSSKFPLPPTIVTSKAIKCGSAIKVEWIPQPTTESAISPITGYELNLKSATDDLKHISNLSSATLAHEFVGLKINAVYEVKLRAKNSDGFGFWAKEQLTTTADVPRAFMVHAIPFGCSARLSWNTPSTNSCPITGYTIHHRESLASTSNSGAWQISRLNESNMNEYRLWLNCSKKYDIMVMAWNKQGHNEFNEKSMLSVLTETGVPFKPLLTDDKEYQCGVFEVFWEPSSLDSGGGPVTSFQVQIRKSGGDNWRDCATFLTNRSCLFKDLLSDTDYDIRVQAVNQMGLSDRTKETMRTDVIGPPDPPELLNNQSELSGRNVTVMWTRSPDKNCNVTMYSIQYRVIEPSKEGWTEINIAGSNITSYEMHLKYSKKYRVIAFAWNNLGRSVESNTWQVRTAQDVPYQPILHQLILGECNSVNITWIPPTREALGDPVTNYIAQIKRVSSEEPWINCTSLNISNSTSCLFTRLEKYTEYNVRVMSKNKLGYSLPSEIVKVSSKGADQPGRPEIIDRKVSGCNITLKWTKPLSEDCPILVYTVSYKQKETTHGGKEWTAMNITDPTVNQQELMLNCTWTYEFQVKAWNELGGGVSSTVLSATTEGVATQDDTKALTVAGSSMVNTTLITVLVIACFALVFVIAVGYFRKRVKHRPERTIKDIQALDQCEIHPIRTEFCTRTWRRSIWKGSQSEPKRRKRSQINRSAGDTEDKDLYAGTRKHNTAVDQAHVIIESTTKLTNYYTSLYYFNLKKLDK</sequence>
<dbReference type="SMART" id="SM00060">
    <property type="entry name" value="FN3"/>
    <property type="match status" value="6"/>
</dbReference>
<dbReference type="PANTHER" id="PTHR13817">
    <property type="entry name" value="TITIN"/>
    <property type="match status" value="1"/>
</dbReference>
<feature type="domain" description="Fibronectin type-III" evidence="7">
    <location>
        <begin position="715"/>
        <end position="810"/>
    </location>
</feature>
<dbReference type="PRINTS" id="PR00453">
    <property type="entry name" value="VWFADOMAIN"/>
</dbReference>
<comment type="subcellular location">
    <subcellularLocation>
        <location evidence="1">Secreted</location>
        <location evidence="1">Extracellular space</location>
    </subcellularLocation>
</comment>
<evidence type="ECO:0000313" key="8">
    <source>
        <dbReference type="EMBL" id="KAJ7383415.1"/>
    </source>
</evidence>
<dbReference type="InterPro" id="IPR002035">
    <property type="entry name" value="VWF_A"/>
</dbReference>
<comment type="caution">
    <text evidence="8">The sequence shown here is derived from an EMBL/GenBank/DDBJ whole genome shotgun (WGS) entry which is preliminary data.</text>
</comment>
<dbReference type="InterPro" id="IPR036465">
    <property type="entry name" value="vWFA_dom_sf"/>
</dbReference>
<dbReference type="OrthoDB" id="5975131at2759"/>
<feature type="domain" description="Ig-like" evidence="6">
    <location>
        <begin position="202"/>
        <end position="297"/>
    </location>
</feature>
<dbReference type="SUPFAM" id="SSF48726">
    <property type="entry name" value="Immunoglobulin"/>
    <property type="match status" value="2"/>
</dbReference>
<keyword evidence="8" id="KW-0347">Helicase</keyword>
<evidence type="ECO:0000259" key="6">
    <source>
        <dbReference type="PROSITE" id="PS50835"/>
    </source>
</evidence>
<feature type="domain" description="Fibronectin type-III" evidence="7">
    <location>
        <begin position="811"/>
        <end position="911"/>
    </location>
</feature>
<name>A0A9X0D1H6_9CNID</name>
<organism evidence="8 9">
    <name type="scientific">Desmophyllum pertusum</name>
    <dbReference type="NCBI Taxonomy" id="174260"/>
    <lineage>
        <taxon>Eukaryota</taxon>
        <taxon>Metazoa</taxon>
        <taxon>Cnidaria</taxon>
        <taxon>Anthozoa</taxon>
        <taxon>Hexacorallia</taxon>
        <taxon>Scleractinia</taxon>
        <taxon>Caryophylliina</taxon>
        <taxon>Caryophylliidae</taxon>
        <taxon>Desmophyllum</taxon>
    </lineage>
</organism>